<dbReference type="InterPro" id="IPR032675">
    <property type="entry name" value="LRR_dom_sf"/>
</dbReference>
<dbReference type="RefSeq" id="XP_068363159.1">
    <property type="nucleotide sequence ID" value="XM_068501676.1"/>
</dbReference>
<reference evidence="1" key="1">
    <citation type="submission" date="2016-10" db="EMBL/GenBank/DDBJ databases">
        <authorList>
            <person name="Benchimol M."/>
            <person name="Almeida L.G."/>
            <person name="Vasconcelos A.T."/>
            <person name="Perreira-Neves A."/>
            <person name="Rosa I.A."/>
            <person name="Tasca T."/>
            <person name="Bogo M.R."/>
            <person name="de Souza W."/>
        </authorList>
    </citation>
    <scope>NUCLEOTIDE SEQUENCE [LARGE SCALE GENOMIC DNA]</scope>
    <source>
        <strain evidence="1">K</strain>
    </source>
</reference>
<dbReference type="GO" id="GO:0034315">
    <property type="term" value="P:regulation of Arp2/3 complex-mediated actin nucleation"/>
    <property type="evidence" value="ECO:0007669"/>
    <property type="project" value="TreeGrafter"/>
</dbReference>
<dbReference type="PANTHER" id="PTHR24112">
    <property type="entry name" value="LEUCINE-RICH REPEAT, ISOFORM F-RELATED"/>
    <property type="match status" value="1"/>
</dbReference>
<dbReference type="Gene3D" id="3.80.10.10">
    <property type="entry name" value="Ribonuclease Inhibitor"/>
    <property type="match status" value="1"/>
</dbReference>
<dbReference type="InterPro" id="IPR051279">
    <property type="entry name" value="PP1-Reg/Actin-Interact_Protein"/>
</dbReference>
<gene>
    <name evidence="1" type="ORF">TRFO_20939</name>
</gene>
<dbReference type="EMBL" id="MLAK01000624">
    <property type="protein sequence ID" value="OHT10023.1"/>
    <property type="molecule type" value="Genomic_DNA"/>
</dbReference>
<dbReference type="GeneID" id="94836380"/>
<evidence type="ECO:0008006" key="3">
    <source>
        <dbReference type="Google" id="ProtNLM"/>
    </source>
</evidence>
<dbReference type="Proteomes" id="UP000179807">
    <property type="component" value="Unassembled WGS sequence"/>
</dbReference>
<accession>A0A1J4KF11</accession>
<dbReference type="PANTHER" id="PTHR24112:SF64">
    <property type="entry name" value="CHROMOSOME UNDETERMINED SCAFFOLD_46, WHOLE GENOME SHOTGUN SEQUENCE"/>
    <property type="match status" value="1"/>
</dbReference>
<dbReference type="GO" id="GO:0016477">
    <property type="term" value="P:cell migration"/>
    <property type="evidence" value="ECO:0007669"/>
    <property type="project" value="TreeGrafter"/>
</dbReference>
<organism evidence="1 2">
    <name type="scientific">Tritrichomonas foetus</name>
    <dbReference type="NCBI Taxonomy" id="1144522"/>
    <lineage>
        <taxon>Eukaryota</taxon>
        <taxon>Metamonada</taxon>
        <taxon>Parabasalia</taxon>
        <taxon>Tritrichomonadida</taxon>
        <taxon>Tritrichomonadidae</taxon>
        <taxon>Tritrichomonas</taxon>
    </lineage>
</organism>
<protein>
    <recommendedName>
        <fullName evidence="3">Leucine Rich Repeat family protein</fullName>
    </recommendedName>
</protein>
<dbReference type="AlphaFoldDB" id="A0A1J4KF11"/>
<name>A0A1J4KF11_9EUKA</name>
<dbReference type="GO" id="GO:0005886">
    <property type="term" value="C:plasma membrane"/>
    <property type="evidence" value="ECO:0007669"/>
    <property type="project" value="TreeGrafter"/>
</dbReference>
<dbReference type="GO" id="GO:0030027">
    <property type="term" value="C:lamellipodium"/>
    <property type="evidence" value="ECO:0007669"/>
    <property type="project" value="TreeGrafter"/>
</dbReference>
<dbReference type="SUPFAM" id="SSF52047">
    <property type="entry name" value="RNI-like"/>
    <property type="match status" value="1"/>
</dbReference>
<proteinExistence type="predicted"/>
<evidence type="ECO:0000313" key="2">
    <source>
        <dbReference type="Proteomes" id="UP000179807"/>
    </source>
</evidence>
<keyword evidence="2" id="KW-1185">Reference proteome</keyword>
<evidence type="ECO:0000313" key="1">
    <source>
        <dbReference type="EMBL" id="OHT10023.1"/>
    </source>
</evidence>
<comment type="caution">
    <text evidence="1">The sequence shown here is derived from an EMBL/GenBank/DDBJ whole genome shotgun (WGS) entry which is preliminary data.</text>
</comment>
<dbReference type="VEuPathDB" id="TrichDB:TRFO_20939"/>
<sequence length="733" mass="84298">MNELTHDILTKIDPIFALPQHTTIKIEIVEVHRFKKGYADYYFVISNAGIFLLNIKSFGHPIKMYRSISYVDLISMNVVPKNVIFFSNKTSINIKHDDAVQMGFLVMYIRQALFPPSLLPFSINVNHEVHIIATPDALIYKPQNLFSDRIVSSIMHYDLNLKKITKNNHSILDCVAYLVKGIYTLNNENITDPLISALVLALSFENNFTTLIIEKLKLKIIIQLCSTIFNINKFIQNLIFKEVDFEGAPEEISNVLTSPLIFHPNSLHFSKCTFTDLEIFRSFSLFGKDYKSISFDNCTFDFKDEGINIFHAFNENSCYQTIKSLEFLNIQNSEFLYEMFKNDWIQKTLENISIRNCGIECSTILQEIFNNHTNVKTINLENNKFAHPISFSVANPIEIFSLNLNNCFTNSESLRSLIELISFGNVSVYQFYLSSLDMTEIEFSDFIFCLQDFELSCLKHFSFNFNPMNSELLALFSNFISKQRNLKYLSINNSIIMKDCVSGTSQLLNVIELSNIVHLFLRGDGTANSHFGELINSFIKNMRFNCKLQSLDISRHVLGEKGVGYLKNLFKTASLQNLWFDDISIPNFSLLFQFCTELLDSKVKYSAWPTIECEKLLGLLTDCDEVQSTVEEIARLGELFLQKYGNSEMSEDLDLSNELNTLNQSKKEMNLDYFDTNLINKRSEDVNDLFRECVNVEDGSYIDPMTYIISNFESMISFSELGKAFIDKNIDAS</sequence>